<dbReference type="AlphaFoldDB" id="A0A1L8D3W9"/>
<evidence type="ECO:0000256" key="1">
    <source>
        <dbReference type="SAM" id="Coils"/>
    </source>
</evidence>
<evidence type="ECO:0000256" key="2">
    <source>
        <dbReference type="SAM" id="Phobius"/>
    </source>
</evidence>
<keyword evidence="2" id="KW-1133">Transmembrane helix</keyword>
<name>A0A1L8D3W9_9THEO</name>
<protein>
    <recommendedName>
        <fullName evidence="5">SHOCT domain-containing protein</fullName>
    </recommendedName>
</protein>
<evidence type="ECO:0000313" key="3">
    <source>
        <dbReference type="EMBL" id="GAV25868.1"/>
    </source>
</evidence>
<keyword evidence="4" id="KW-1185">Reference proteome</keyword>
<evidence type="ECO:0000313" key="4">
    <source>
        <dbReference type="Proteomes" id="UP000187338"/>
    </source>
</evidence>
<comment type="caution">
    <text evidence="3">The sequence shown here is derived from an EMBL/GenBank/DDBJ whole genome shotgun (WGS) entry which is preliminary data.</text>
</comment>
<reference evidence="4" key="1">
    <citation type="submission" date="2016-12" db="EMBL/GenBank/DDBJ databases">
        <title>Draft Genome Sequences od Carboxydothermus pertinax and islandicus, Hydrogenogenic Carboxydotrophic Bacteria.</title>
        <authorList>
            <person name="Fukuyama Y."/>
            <person name="Ohmae K."/>
            <person name="Yoneda Y."/>
            <person name="Yoshida T."/>
            <person name="Sako Y."/>
        </authorList>
    </citation>
    <scope>NUCLEOTIDE SEQUENCE [LARGE SCALE GENOMIC DNA]</scope>
    <source>
        <strain evidence="4">SET</strain>
    </source>
</reference>
<dbReference type="Proteomes" id="UP000187338">
    <property type="component" value="Unassembled WGS sequence"/>
</dbReference>
<dbReference type="STRING" id="661089.ciss_18010"/>
<dbReference type="OrthoDB" id="1722786at2"/>
<accession>A0A1L8D3W9</accession>
<keyword evidence="1" id="KW-0175">Coiled coil</keyword>
<keyword evidence="2" id="KW-0472">Membrane</keyword>
<organism evidence="3 4">
    <name type="scientific">Carboxydothermus islandicus</name>
    <dbReference type="NCBI Taxonomy" id="661089"/>
    <lineage>
        <taxon>Bacteria</taxon>
        <taxon>Bacillati</taxon>
        <taxon>Bacillota</taxon>
        <taxon>Clostridia</taxon>
        <taxon>Thermoanaerobacterales</taxon>
        <taxon>Thermoanaerobacteraceae</taxon>
        <taxon>Carboxydothermus</taxon>
    </lineage>
</organism>
<gene>
    <name evidence="3" type="ORF">ciss_18010</name>
</gene>
<sequence length="308" mass="35042">MSKLRFWLAIFLVVGFVIFFISPVYSQETVISKRFEVNLFPEYDETGNILATFSGIIFNEGNTEIKELSFLLPADTSVDKVAFVRETGELTYLPFNLENKDKKQLSLKIMLNPALKPQEKMNLFIQFHFGKLSAAEKKVETNIKFPFSVNELNVKILEPPGAVFFKTSLKNDLITQTHEGLKLHNFTLNNQNGLSFTFSYVRNDTTPVVPKEDYQTALNRLQEQAKAQQNSNQKNSNSSTNSSLIVGTIIILMILIIGAVIAFYLVNSKTKNSSEVMNKKVLKKMFIEGKITEEEYRKLLKKALEQEG</sequence>
<feature type="transmembrane region" description="Helical" evidence="2">
    <location>
        <begin position="244"/>
        <end position="266"/>
    </location>
</feature>
<keyword evidence="2" id="KW-0812">Transmembrane</keyword>
<dbReference type="RefSeq" id="WP_075866074.1">
    <property type="nucleotide sequence ID" value="NZ_BDJL01000093.1"/>
</dbReference>
<feature type="coiled-coil region" evidence="1">
    <location>
        <begin position="211"/>
        <end position="238"/>
    </location>
</feature>
<proteinExistence type="predicted"/>
<dbReference type="EMBL" id="BDJL01000093">
    <property type="protein sequence ID" value="GAV25868.1"/>
    <property type="molecule type" value="Genomic_DNA"/>
</dbReference>
<evidence type="ECO:0008006" key="5">
    <source>
        <dbReference type="Google" id="ProtNLM"/>
    </source>
</evidence>